<dbReference type="EMBL" id="VIXA01000001">
    <property type="protein sequence ID" value="TWG28142.1"/>
    <property type="molecule type" value="Genomic_DNA"/>
</dbReference>
<evidence type="ECO:0008006" key="3">
    <source>
        <dbReference type="Google" id="ProtNLM"/>
    </source>
</evidence>
<dbReference type="PANTHER" id="PTHR10948">
    <property type="entry name" value="TRANSPOSASE"/>
    <property type="match status" value="1"/>
</dbReference>
<proteinExistence type="predicted"/>
<organism evidence="1 2">
    <name type="scientific">Micromonospora palomenae</name>
    <dbReference type="NCBI Taxonomy" id="1461247"/>
    <lineage>
        <taxon>Bacteria</taxon>
        <taxon>Bacillati</taxon>
        <taxon>Actinomycetota</taxon>
        <taxon>Actinomycetes</taxon>
        <taxon>Micromonosporales</taxon>
        <taxon>Micromonosporaceae</taxon>
        <taxon>Micromonospora</taxon>
    </lineage>
</organism>
<comment type="caution">
    <text evidence="1">The sequence shown here is derived from an EMBL/GenBank/DDBJ whole genome shotgun (WGS) entry which is preliminary data.</text>
</comment>
<dbReference type="OrthoDB" id="9803231at2"/>
<dbReference type="Proteomes" id="UP000319927">
    <property type="component" value="Unassembled WGS sequence"/>
</dbReference>
<sequence>MVVPVRRRRHGSASPRYIDERPAEVEGRQVPGPWEGLSIGKAGKTAVAALAEHTSRFVVLLALTGRDALTVGDTVIAAAVKLPPQIARSLIWDCGSEMAGHARITALGLKRSQTRSYVVR</sequence>
<evidence type="ECO:0000313" key="2">
    <source>
        <dbReference type="Proteomes" id="UP000319927"/>
    </source>
</evidence>
<dbReference type="PANTHER" id="PTHR10948:SF23">
    <property type="entry name" value="TRANSPOSASE INSI FOR INSERTION SEQUENCE ELEMENT IS30A-RELATED"/>
    <property type="match status" value="1"/>
</dbReference>
<gene>
    <name evidence="1" type="ORF">FHX75_111293</name>
</gene>
<keyword evidence="2" id="KW-1185">Reference proteome</keyword>
<dbReference type="GO" id="GO:0004803">
    <property type="term" value="F:transposase activity"/>
    <property type="evidence" value="ECO:0007669"/>
    <property type="project" value="TreeGrafter"/>
</dbReference>
<dbReference type="GO" id="GO:0032196">
    <property type="term" value="P:transposition"/>
    <property type="evidence" value="ECO:0007669"/>
    <property type="project" value="TreeGrafter"/>
</dbReference>
<dbReference type="InterPro" id="IPR051917">
    <property type="entry name" value="Transposase-Integrase"/>
</dbReference>
<protein>
    <recommendedName>
        <fullName evidence="3">Integrase catalytic domain-containing protein</fullName>
    </recommendedName>
</protein>
<dbReference type="AlphaFoldDB" id="A0A561WWA0"/>
<name>A0A561WWA0_9ACTN</name>
<dbReference type="GO" id="GO:0005829">
    <property type="term" value="C:cytosol"/>
    <property type="evidence" value="ECO:0007669"/>
    <property type="project" value="TreeGrafter"/>
</dbReference>
<evidence type="ECO:0000313" key="1">
    <source>
        <dbReference type="EMBL" id="TWG28142.1"/>
    </source>
</evidence>
<accession>A0A561WWA0</accession>
<reference evidence="1 2" key="1">
    <citation type="submission" date="2019-06" db="EMBL/GenBank/DDBJ databases">
        <title>Sequencing the genomes of 1000 actinobacteria strains.</title>
        <authorList>
            <person name="Klenk H.-P."/>
        </authorList>
    </citation>
    <scope>NUCLEOTIDE SEQUENCE [LARGE SCALE GENOMIC DNA]</scope>
    <source>
        <strain evidence="1 2">DSM 102131</strain>
    </source>
</reference>